<dbReference type="Gene3D" id="3.90.1340.10">
    <property type="entry name" value="Phage tail collar domain"/>
    <property type="match status" value="1"/>
</dbReference>
<proteinExistence type="predicted"/>
<dbReference type="EMBL" id="JAAIKC010000013">
    <property type="protein sequence ID" value="NEW09104.1"/>
    <property type="molecule type" value="Genomic_DNA"/>
</dbReference>
<dbReference type="AlphaFoldDB" id="A0A6G4A583"/>
<organism evidence="2">
    <name type="scientific">Paenibacillus sp. SYP-B3998</name>
    <dbReference type="NCBI Taxonomy" id="2678564"/>
    <lineage>
        <taxon>Bacteria</taxon>
        <taxon>Bacillati</taxon>
        <taxon>Bacillota</taxon>
        <taxon>Bacilli</taxon>
        <taxon>Bacillales</taxon>
        <taxon>Paenibacillaceae</taxon>
        <taxon>Paenibacillus</taxon>
    </lineage>
</organism>
<protein>
    <submittedName>
        <fullName evidence="2">Phage tail protein</fullName>
    </submittedName>
</protein>
<comment type="caution">
    <text evidence="2">The sequence shown here is derived from an EMBL/GenBank/DDBJ whole genome shotgun (WGS) entry which is preliminary data.</text>
</comment>
<feature type="domain" description="Phage tail collar" evidence="1">
    <location>
        <begin position="7"/>
        <end position="63"/>
    </location>
</feature>
<evidence type="ECO:0000259" key="1">
    <source>
        <dbReference type="Pfam" id="PF07484"/>
    </source>
</evidence>
<dbReference type="InterPro" id="IPR037053">
    <property type="entry name" value="Phage_tail_collar_dom_sf"/>
</dbReference>
<reference evidence="2" key="1">
    <citation type="submission" date="2020-02" db="EMBL/GenBank/DDBJ databases">
        <authorList>
            <person name="Shen X.-R."/>
            <person name="Zhang Y.-X."/>
        </authorList>
    </citation>
    <scope>NUCLEOTIDE SEQUENCE</scope>
    <source>
        <strain evidence="2">SYP-B3998</strain>
    </source>
</reference>
<dbReference type="InterPro" id="IPR011083">
    <property type="entry name" value="Phage_tail_collar_dom"/>
</dbReference>
<dbReference type="SUPFAM" id="SSF88874">
    <property type="entry name" value="Receptor-binding domain of short tail fibre protein gp12"/>
    <property type="match status" value="1"/>
</dbReference>
<gene>
    <name evidence="2" type="ORF">GK047_24315</name>
</gene>
<accession>A0A6G4A583</accession>
<evidence type="ECO:0000313" key="2">
    <source>
        <dbReference type="EMBL" id="NEW09104.1"/>
    </source>
</evidence>
<sequence length="175" mass="18297">MMDPFVGEIRLFGLNFEPKGWAFCNGQLLPISQNSALFSLLGATYGGDGKSTFALPDLQGMVPMHAGQGPGLSEYALGKIGGSESVTLLADHIPTHSHALQYGTSGGTQESPVGQILKDTGGRRGGLAYTSLTNMVPMGGNAIMQAGGGQPHNNMQPYLTLNFCIALEGVFPPRS</sequence>
<name>A0A6G4A583_9BACL</name>
<dbReference type="Pfam" id="PF07484">
    <property type="entry name" value="Collar"/>
    <property type="match status" value="1"/>
</dbReference>